<name>A0AAN9KRE6_CANGL</name>
<evidence type="ECO:0000313" key="1">
    <source>
        <dbReference type="EMBL" id="KAK7320649.1"/>
    </source>
</evidence>
<gene>
    <name evidence="1" type="ORF">VNO77_30313</name>
</gene>
<keyword evidence="2" id="KW-1185">Reference proteome</keyword>
<comment type="caution">
    <text evidence="1">The sequence shown here is derived from an EMBL/GenBank/DDBJ whole genome shotgun (WGS) entry which is preliminary data.</text>
</comment>
<dbReference type="EMBL" id="JAYMYQ010000007">
    <property type="protein sequence ID" value="KAK7320649.1"/>
    <property type="molecule type" value="Genomic_DNA"/>
</dbReference>
<evidence type="ECO:0000313" key="2">
    <source>
        <dbReference type="Proteomes" id="UP001367508"/>
    </source>
</evidence>
<proteinExistence type="predicted"/>
<protein>
    <submittedName>
        <fullName evidence="1">Uncharacterized protein</fullName>
    </submittedName>
</protein>
<dbReference type="AlphaFoldDB" id="A0AAN9KRE6"/>
<reference evidence="1 2" key="1">
    <citation type="submission" date="2024-01" db="EMBL/GenBank/DDBJ databases">
        <title>The genomes of 5 underutilized Papilionoideae crops provide insights into root nodulation and disease resistanc.</title>
        <authorList>
            <person name="Jiang F."/>
        </authorList>
    </citation>
    <scope>NUCLEOTIDE SEQUENCE [LARGE SCALE GENOMIC DNA]</scope>
    <source>
        <strain evidence="1">LVBAO_FW01</strain>
        <tissue evidence="1">Leaves</tissue>
    </source>
</reference>
<accession>A0AAN9KRE6</accession>
<sequence length="78" mass="9353">MKNICVRILNSGVMIRIRCNLFYTILNCDDPAILLFQYLSCLSYRSIDLRYPCSLNWLFSVLFSENYQLAPFQMIFYY</sequence>
<dbReference type="Proteomes" id="UP001367508">
    <property type="component" value="Unassembled WGS sequence"/>
</dbReference>
<organism evidence="1 2">
    <name type="scientific">Canavalia gladiata</name>
    <name type="common">Sword bean</name>
    <name type="synonym">Dolichos gladiatus</name>
    <dbReference type="NCBI Taxonomy" id="3824"/>
    <lineage>
        <taxon>Eukaryota</taxon>
        <taxon>Viridiplantae</taxon>
        <taxon>Streptophyta</taxon>
        <taxon>Embryophyta</taxon>
        <taxon>Tracheophyta</taxon>
        <taxon>Spermatophyta</taxon>
        <taxon>Magnoliopsida</taxon>
        <taxon>eudicotyledons</taxon>
        <taxon>Gunneridae</taxon>
        <taxon>Pentapetalae</taxon>
        <taxon>rosids</taxon>
        <taxon>fabids</taxon>
        <taxon>Fabales</taxon>
        <taxon>Fabaceae</taxon>
        <taxon>Papilionoideae</taxon>
        <taxon>50 kb inversion clade</taxon>
        <taxon>NPAAA clade</taxon>
        <taxon>indigoferoid/millettioid clade</taxon>
        <taxon>Phaseoleae</taxon>
        <taxon>Canavalia</taxon>
    </lineage>
</organism>